<gene>
    <name evidence="1" type="ORF">A3A65_01335</name>
</gene>
<evidence type="ECO:0000313" key="2">
    <source>
        <dbReference type="Proteomes" id="UP000176723"/>
    </source>
</evidence>
<protein>
    <submittedName>
        <fullName evidence="1">Uncharacterized protein</fullName>
    </submittedName>
</protein>
<organism evidence="1 2">
    <name type="scientific">Candidatus Chisholmbacteria bacterium RIFCSPLOWO2_01_FULL_49_14</name>
    <dbReference type="NCBI Taxonomy" id="1797593"/>
    <lineage>
        <taxon>Bacteria</taxon>
        <taxon>Candidatus Chisholmiibacteriota</taxon>
    </lineage>
</organism>
<evidence type="ECO:0000313" key="1">
    <source>
        <dbReference type="EMBL" id="OGY20799.1"/>
    </source>
</evidence>
<sequence length="104" mass="11856">MHGGVYCFRHDQETREQALSASSDGGKAKRQYHQLGRRMKLDTPEDIKRLMEKALNSLWTGKMPANNPAGSLGYLAKTFLDAYDKSELETRVEELEKRLDQAKV</sequence>
<dbReference type="AlphaFoldDB" id="A0A1G1VZG2"/>
<dbReference type="STRING" id="1797593.A3A65_01335"/>
<comment type="caution">
    <text evidence="1">The sequence shown here is derived from an EMBL/GenBank/DDBJ whole genome shotgun (WGS) entry which is preliminary data.</text>
</comment>
<accession>A0A1G1VZG2</accession>
<reference evidence="1 2" key="1">
    <citation type="journal article" date="2016" name="Nat. Commun.">
        <title>Thousands of microbial genomes shed light on interconnected biogeochemical processes in an aquifer system.</title>
        <authorList>
            <person name="Anantharaman K."/>
            <person name="Brown C.T."/>
            <person name="Hug L.A."/>
            <person name="Sharon I."/>
            <person name="Castelle C.J."/>
            <person name="Probst A.J."/>
            <person name="Thomas B.C."/>
            <person name="Singh A."/>
            <person name="Wilkins M.J."/>
            <person name="Karaoz U."/>
            <person name="Brodie E.L."/>
            <person name="Williams K.H."/>
            <person name="Hubbard S.S."/>
            <person name="Banfield J.F."/>
        </authorList>
    </citation>
    <scope>NUCLEOTIDE SEQUENCE [LARGE SCALE GENOMIC DNA]</scope>
</reference>
<dbReference type="Proteomes" id="UP000176723">
    <property type="component" value="Unassembled WGS sequence"/>
</dbReference>
<dbReference type="EMBL" id="MHCL01000023">
    <property type="protein sequence ID" value="OGY20799.1"/>
    <property type="molecule type" value="Genomic_DNA"/>
</dbReference>
<proteinExistence type="predicted"/>
<name>A0A1G1VZG2_9BACT</name>